<reference evidence="9" key="1">
    <citation type="submission" date="2016-06" db="EMBL/GenBank/DDBJ databases">
        <authorList>
            <person name="Rodrigo-Torres Lidia"/>
            <person name="Arahal R.David."/>
        </authorList>
    </citation>
    <scope>NUCLEOTIDE SEQUENCE [LARGE SCALE GENOMIC DNA]</scope>
    <source>
        <strain evidence="9">CECT 7223</strain>
    </source>
</reference>
<evidence type="ECO:0000256" key="1">
    <source>
        <dbReference type="ARBA" id="ARBA00008857"/>
    </source>
</evidence>
<dbReference type="PROSITE" id="PS51898">
    <property type="entry name" value="TYR_RECOMBINASE"/>
    <property type="match status" value="1"/>
</dbReference>
<dbReference type="InterPro" id="IPR010998">
    <property type="entry name" value="Integrase_recombinase_N"/>
</dbReference>
<evidence type="ECO:0000259" key="6">
    <source>
        <dbReference type="PROSITE" id="PS51898"/>
    </source>
</evidence>
<dbReference type="RefSeq" id="WP_065678640.1">
    <property type="nucleotide sequence ID" value="NZ_AP025460.1"/>
</dbReference>
<feature type="domain" description="Core-binding (CB)" evidence="7">
    <location>
        <begin position="112"/>
        <end position="194"/>
    </location>
</feature>
<dbReference type="GO" id="GO:0015074">
    <property type="term" value="P:DNA integration"/>
    <property type="evidence" value="ECO:0007669"/>
    <property type="project" value="UniProtKB-KW"/>
</dbReference>
<dbReference type="AlphaFoldDB" id="A0A1C3IMR3"/>
<dbReference type="GO" id="GO:0003677">
    <property type="term" value="F:DNA binding"/>
    <property type="evidence" value="ECO:0007669"/>
    <property type="project" value="UniProtKB-UniRule"/>
</dbReference>
<keyword evidence="4" id="KW-0233">DNA recombination</keyword>
<dbReference type="Gene3D" id="1.10.443.10">
    <property type="entry name" value="Intergrase catalytic core"/>
    <property type="match status" value="1"/>
</dbReference>
<name>A0A1C3IMR3_9VIBR</name>
<dbReference type="Pfam" id="PF00589">
    <property type="entry name" value="Phage_integrase"/>
    <property type="match status" value="1"/>
</dbReference>
<dbReference type="GeneID" id="94232389"/>
<proteinExistence type="inferred from homology"/>
<dbReference type="InterPro" id="IPR004107">
    <property type="entry name" value="Integrase_SAM-like_N"/>
</dbReference>
<evidence type="ECO:0000259" key="7">
    <source>
        <dbReference type="PROSITE" id="PS51900"/>
    </source>
</evidence>
<dbReference type="InterPro" id="IPR044068">
    <property type="entry name" value="CB"/>
</dbReference>
<evidence type="ECO:0000256" key="3">
    <source>
        <dbReference type="ARBA" id="ARBA00023125"/>
    </source>
</evidence>
<evidence type="ECO:0000313" key="8">
    <source>
        <dbReference type="EMBL" id="SBS62702.1"/>
    </source>
</evidence>
<dbReference type="EMBL" id="FLQP01000016">
    <property type="protein sequence ID" value="SBS62702.1"/>
    <property type="molecule type" value="Genomic_DNA"/>
</dbReference>
<dbReference type="PROSITE" id="PS51900">
    <property type="entry name" value="CB"/>
    <property type="match status" value="1"/>
</dbReference>
<dbReference type="PANTHER" id="PTHR30349">
    <property type="entry name" value="PHAGE INTEGRASE-RELATED"/>
    <property type="match status" value="1"/>
</dbReference>
<dbReference type="Pfam" id="PF20172">
    <property type="entry name" value="DUF6538"/>
    <property type="match status" value="1"/>
</dbReference>
<dbReference type="CDD" id="cd01184">
    <property type="entry name" value="INT_C_like_1"/>
    <property type="match status" value="1"/>
</dbReference>
<organism evidence="8 9">
    <name type="scientific">Vibrio atlanticus</name>
    <dbReference type="NCBI Taxonomy" id="693153"/>
    <lineage>
        <taxon>Bacteria</taxon>
        <taxon>Pseudomonadati</taxon>
        <taxon>Pseudomonadota</taxon>
        <taxon>Gammaproteobacteria</taxon>
        <taxon>Vibrionales</taxon>
        <taxon>Vibrionaceae</taxon>
        <taxon>Vibrio</taxon>
    </lineage>
</organism>
<dbReference type="Pfam" id="PF02899">
    <property type="entry name" value="Phage_int_SAM_1"/>
    <property type="match status" value="1"/>
</dbReference>
<gene>
    <name evidence="8" type="primary">xerC_1</name>
    <name evidence="8" type="ORF">VAT7223_01305</name>
</gene>
<dbReference type="PANTHER" id="PTHR30349:SF41">
    <property type="entry name" value="INTEGRASE_RECOMBINASE PROTEIN MJ0367-RELATED"/>
    <property type="match status" value="1"/>
</dbReference>
<keyword evidence="2" id="KW-0229">DNA integration</keyword>
<feature type="domain" description="Tyr recombinase" evidence="6">
    <location>
        <begin position="217"/>
        <end position="410"/>
    </location>
</feature>
<evidence type="ECO:0000256" key="2">
    <source>
        <dbReference type="ARBA" id="ARBA00022908"/>
    </source>
</evidence>
<dbReference type="InterPro" id="IPR013762">
    <property type="entry name" value="Integrase-like_cat_sf"/>
</dbReference>
<evidence type="ECO:0000256" key="5">
    <source>
        <dbReference type="PROSITE-ProRule" id="PRU01248"/>
    </source>
</evidence>
<protein>
    <submittedName>
        <fullName evidence="8">Tyrosine recombinase XerC</fullName>
    </submittedName>
</protein>
<dbReference type="Gene3D" id="1.10.150.130">
    <property type="match status" value="1"/>
</dbReference>
<keyword evidence="3 5" id="KW-0238">DNA-binding</keyword>
<evidence type="ECO:0000256" key="4">
    <source>
        <dbReference type="ARBA" id="ARBA00023172"/>
    </source>
</evidence>
<dbReference type="InterPro" id="IPR046668">
    <property type="entry name" value="DUF6538"/>
</dbReference>
<sequence length="418" mass="48082">MYLLRLPNSVYYTRIATPLSLRSSGYPKEFKFSLLTRERKVAYLRNIEQVQLLHALFDRAKITALSFTEFKAELAHSINQLRQNYHSQPETTTNAPILRPAVEAKATSPRVSVGKEALAQFIESKQLESVTQLTIKQLQQRCSDFLNYLSSQGKEKPSNSLAMAYRDELIQRKLSHKSLKDYLAANRQFFNWCVAKELIATNPFMVVKLPKNTNSSTQRRRWKVIELKKLFSSHAYSEQGEQFDWITKLQMHQGCRPSEACQLRIKDITLGHTPCIHFSDDAENQHLKNAASNRVVPIHQKLLQSRFLDYVEQRKQQGAIQLFDLVPRGDDLDWSKDYRDVFGDVLDACHFKAGQRPTAYSFRHTVVDELQKAGIEEHVVAQIIGHKHNTMTYGHYAKPLSPEELVDAVNSFQLSTSQ</sequence>
<dbReference type="SUPFAM" id="SSF56349">
    <property type="entry name" value="DNA breaking-rejoining enzymes"/>
    <property type="match status" value="1"/>
</dbReference>
<dbReference type="InterPro" id="IPR050090">
    <property type="entry name" value="Tyrosine_recombinase_XerCD"/>
</dbReference>
<evidence type="ECO:0000313" key="9">
    <source>
        <dbReference type="Proteomes" id="UP000092876"/>
    </source>
</evidence>
<comment type="similarity">
    <text evidence="1">Belongs to the 'phage' integrase family.</text>
</comment>
<dbReference type="GO" id="GO:0006310">
    <property type="term" value="P:DNA recombination"/>
    <property type="evidence" value="ECO:0007669"/>
    <property type="project" value="UniProtKB-KW"/>
</dbReference>
<dbReference type="InterPro" id="IPR002104">
    <property type="entry name" value="Integrase_catalytic"/>
</dbReference>
<accession>A0A1C3IMR3</accession>
<dbReference type="Proteomes" id="UP000092876">
    <property type="component" value="Unassembled WGS sequence"/>
</dbReference>
<dbReference type="InterPro" id="IPR011010">
    <property type="entry name" value="DNA_brk_join_enz"/>
</dbReference>